<keyword evidence="1" id="KW-0812">Transmembrane</keyword>
<evidence type="ECO:0000313" key="5">
    <source>
        <dbReference type="Proteomes" id="UP001567571"/>
    </source>
</evidence>
<organism evidence="2 4">
    <name type="scientific">Halorubrum ejinorense</name>
    <dbReference type="NCBI Taxonomy" id="425309"/>
    <lineage>
        <taxon>Archaea</taxon>
        <taxon>Methanobacteriati</taxon>
        <taxon>Methanobacteriota</taxon>
        <taxon>Stenosarchaea group</taxon>
        <taxon>Halobacteria</taxon>
        <taxon>Halobacteriales</taxon>
        <taxon>Haloferacaceae</taxon>
        <taxon>Halorubrum</taxon>
    </lineage>
</organism>
<sequence length="135" mass="13905">MFPALTPAVAVGAALLAFVWIASVVWVAFDARAHGSAHPALWAVLAPLSGVVLLYYLLWFRRGRARERPATRPERAAAVVVVAGLGGLVVGSLVSSPDPAAQLATWPVAFVCCLPVGYGVVQTRCDAPEGGSAGG</sequence>
<keyword evidence="1" id="KW-0472">Membrane</keyword>
<feature type="transmembrane region" description="Helical" evidence="1">
    <location>
        <begin position="100"/>
        <end position="121"/>
    </location>
</feature>
<feature type="transmembrane region" description="Helical" evidence="1">
    <location>
        <begin position="76"/>
        <end position="94"/>
    </location>
</feature>
<dbReference type="RefSeq" id="WP_343778378.1">
    <property type="nucleotide sequence ID" value="NZ_BAAADQ010000009.1"/>
</dbReference>
<accession>A0AAV3SSX7</accession>
<evidence type="ECO:0000313" key="2">
    <source>
        <dbReference type="EMBL" id="GAA0543194.1"/>
    </source>
</evidence>
<reference evidence="3 5" key="3">
    <citation type="submission" date="2024-06" db="EMBL/GenBank/DDBJ databases">
        <title>Halorubrum miltondacostae sp. nov., a potential PHA producer isolated from an inland solar saltern in Rio Maior, Portugal.</title>
        <authorList>
            <person name="Albuquerque L."/>
            <person name="Viver T."/>
            <person name="Barroso C."/>
            <person name="Claudino R."/>
            <person name="Galvan M."/>
            <person name="Simoes G."/>
            <person name="Lobo Da Cunha A."/>
            <person name="Egas C."/>
        </authorList>
    </citation>
    <scope>NUCLEOTIDE SEQUENCE [LARGE SCALE GENOMIC DNA]</scope>
    <source>
        <strain evidence="3 5">DSM 18646</strain>
    </source>
</reference>
<dbReference type="EMBL" id="BAAADQ010000009">
    <property type="protein sequence ID" value="GAA0543194.1"/>
    <property type="molecule type" value="Genomic_DNA"/>
</dbReference>
<dbReference type="Proteomes" id="UP001567571">
    <property type="component" value="Unassembled WGS sequence"/>
</dbReference>
<evidence type="ECO:0000256" key="1">
    <source>
        <dbReference type="SAM" id="Phobius"/>
    </source>
</evidence>
<evidence type="ECO:0000313" key="4">
    <source>
        <dbReference type="Proteomes" id="UP001501425"/>
    </source>
</evidence>
<protein>
    <recommendedName>
        <fullName evidence="6">Integral membrane protein</fullName>
    </recommendedName>
</protein>
<keyword evidence="5" id="KW-1185">Reference proteome</keyword>
<dbReference type="Proteomes" id="UP001501425">
    <property type="component" value="Unassembled WGS sequence"/>
</dbReference>
<reference evidence="2" key="2">
    <citation type="submission" date="2023-12" db="EMBL/GenBank/DDBJ databases">
        <authorList>
            <person name="Sun Q."/>
            <person name="Inoue M."/>
        </authorList>
    </citation>
    <scope>NUCLEOTIDE SEQUENCE</scope>
    <source>
        <strain evidence="2">JCM 14265</strain>
    </source>
</reference>
<feature type="transmembrane region" description="Helical" evidence="1">
    <location>
        <begin position="41"/>
        <end position="60"/>
    </location>
</feature>
<proteinExistence type="predicted"/>
<evidence type="ECO:0000313" key="3">
    <source>
        <dbReference type="EMBL" id="MEZ3165856.1"/>
    </source>
</evidence>
<reference evidence="2" key="1">
    <citation type="journal article" date="2014" name="Int. J. Syst. Evol. Microbiol.">
        <title>Complete genome sequence of Corynebacterium casei LMG S-19264T (=DSM 44701T), isolated from a smear-ripened cheese.</title>
        <authorList>
            <consortium name="US DOE Joint Genome Institute (JGI-PGF)"/>
            <person name="Walter F."/>
            <person name="Albersmeier A."/>
            <person name="Kalinowski J."/>
            <person name="Ruckert C."/>
        </authorList>
    </citation>
    <scope>NUCLEOTIDE SEQUENCE</scope>
    <source>
        <strain evidence="2">JCM 14265</strain>
    </source>
</reference>
<dbReference type="EMBL" id="JBEDNW010000001">
    <property type="protein sequence ID" value="MEZ3165856.1"/>
    <property type="molecule type" value="Genomic_DNA"/>
</dbReference>
<feature type="transmembrane region" description="Helical" evidence="1">
    <location>
        <begin position="7"/>
        <end position="29"/>
    </location>
</feature>
<dbReference type="AlphaFoldDB" id="A0AAV3SSX7"/>
<gene>
    <name evidence="3" type="ORF">ABNG02_00775</name>
    <name evidence="2" type="ORF">GCM10008994_17720</name>
</gene>
<keyword evidence="1" id="KW-1133">Transmembrane helix</keyword>
<comment type="caution">
    <text evidence="2">The sequence shown here is derived from an EMBL/GenBank/DDBJ whole genome shotgun (WGS) entry which is preliminary data.</text>
</comment>
<evidence type="ECO:0008006" key="6">
    <source>
        <dbReference type="Google" id="ProtNLM"/>
    </source>
</evidence>
<name>A0AAV3SSX7_9EURY</name>